<sequence length="68" mass="7407">MDSAVRKLVSHRNQASWTSCRHDLRAVLSLAARRSLTRVTIGSVVSLDHAVASNNVLTSSGRETTRGF</sequence>
<proteinExistence type="predicted"/>
<reference evidence="1" key="1">
    <citation type="journal article" date="2023" name="G3 (Bethesda)">
        <title>A reference genome for the long-term kleptoplast-retaining sea slug Elysia crispata morphotype clarki.</title>
        <authorList>
            <person name="Eastman K.E."/>
            <person name="Pendleton A.L."/>
            <person name="Shaikh M.A."/>
            <person name="Suttiyut T."/>
            <person name="Ogas R."/>
            <person name="Tomko P."/>
            <person name="Gavelis G."/>
            <person name="Widhalm J.R."/>
            <person name="Wisecaver J.H."/>
        </authorList>
    </citation>
    <scope>NUCLEOTIDE SEQUENCE</scope>
    <source>
        <strain evidence="1">ECLA1</strain>
    </source>
</reference>
<protein>
    <submittedName>
        <fullName evidence="1">Uncharacterized protein</fullName>
    </submittedName>
</protein>
<evidence type="ECO:0000313" key="2">
    <source>
        <dbReference type="Proteomes" id="UP001283361"/>
    </source>
</evidence>
<gene>
    <name evidence="1" type="ORF">RRG08_046812</name>
</gene>
<organism evidence="1 2">
    <name type="scientific">Elysia crispata</name>
    <name type="common">lettuce slug</name>
    <dbReference type="NCBI Taxonomy" id="231223"/>
    <lineage>
        <taxon>Eukaryota</taxon>
        <taxon>Metazoa</taxon>
        <taxon>Spiralia</taxon>
        <taxon>Lophotrochozoa</taxon>
        <taxon>Mollusca</taxon>
        <taxon>Gastropoda</taxon>
        <taxon>Heterobranchia</taxon>
        <taxon>Euthyneura</taxon>
        <taxon>Panpulmonata</taxon>
        <taxon>Sacoglossa</taxon>
        <taxon>Placobranchoidea</taxon>
        <taxon>Plakobranchidae</taxon>
        <taxon>Elysia</taxon>
    </lineage>
</organism>
<name>A0AAE0ZNT2_9GAST</name>
<comment type="caution">
    <text evidence="1">The sequence shown here is derived from an EMBL/GenBank/DDBJ whole genome shotgun (WGS) entry which is preliminary data.</text>
</comment>
<dbReference type="Proteomes" id="UP001283361">
    <property type="component" value="Unassembled WGS sequence"/>
</dbReference>
<dbReference type="EMBL" id="JAWDGP010003645">
    <property type="protein sequence ID" value="KAK3772226.1"/>
    <property type="molecule type" value="Genomic_DNA"/>
</dbReference>
<accession>A0AAE0ZNT2</accession>
<evidence type="ECO:0000313" key="1">
    <source>
        <dbReference type="EMBL" id="KAK3772226.1"/>
    </source>
</evidence>
<keyword evidence="2" id="KW-1185">Reference proteome</keyword>
<dbReference type="AlphaFoldDB" id="A0AAE0ZNT2"/>